<organism evidence="13 14">
    <name type="scientific">Rhodohalobacter sulfatireducens</name>
    <dbReference type="NCBI Taxonomy" id="2911366"/>
    <lineage>
        <taxon>Bacteria</taxon>
        <taxon>Pseudomonadati</taxon>
        <taxon>Balneolota</taxon>
        <taxon>Balneolia</taxon>
        <taxon>Balneolales</taxon>
        <taxon>Balneolaceae</taxon>
        <taxon>Rhodohalobacter</taxon>
    </lineage>
</organism>
<dbReference type="PROSITE" id="PS00393">
    <property type="entry name" value="PEPCASE_2"/>
    <property type="match status" value="1"/>
</dbReference>
<proteinExistence type="inferred from homology"/>
<evidence type="ECO:0000256" key="5">
    <source>
        <dbReference type="ARBA" id="ARBA00022419"/>
    </source>
</evidence>
<accession>A0ABS9KCE2</accession>
<dbReference type="PRINTS" id="PR00150">
    <property type="entry name" value="PEPCARBXLASE"/>
</dbReference>
<gene>
    <name evidence="10 13" type="primary">ppc</name>
    <name evidence="13" type="ORF">L6773_08130</name>
</gene>
<comment type="subunit">
    <text evidence="10">Homotetramer.</text>
</comment>
<dbReference type="PANTHER" id="PTHR30523:SF6">
    <property type="entry name" value="PHOSPHOENOLPYRUVATE CARBOXYLASE"/>
    <property type="match status" value="1"/>
</dbReference>
<name>A0ABS9KCE2_9BACT</name>
<evidence type="ECO:0000256" key="6">
    <source>
        <dbReference type="ARBA" id="ARBA00022842"/>
    </source>
</evidence>
<dbReference type="RefSeq" id="WP_237853368.1">
    <property type="nucleotide sequence ID" value="NZ_JAKLWS010000008.1"/>
</dbReference>
<dbReference type="InterPro" id="IPR015813">
    <property type="entry name" value="Pyrv/PenolPyrv_kinase-like_dom"/>
</dbReference>
<dbReference type="Gene3D" id="1.20.1440.90">
    <property type="entry name" value="Phosphoenolpyruvate/pyruvate domain"/>
    <property type="match status" value="1"/>
</dbReference>
<comment type="caution">
    <text evidence="13">The sequence shown here is derived from an EMBL/GenBank/DDBJ whole genome shotgun (WGS) entry which is preliminary data.</text>
</comment>
<reference evidence="13" key="2">
    <citation type="submission" date="2024-05" db="EMBL/GenBank/DDBJ databases">
        <title>Rhodohalobacter halophilus gen. nov., sp. nov., a moderately halophilic member of the family Balneolaceae.</title>
        <authorList>
            <person name="Xia J."/>
        </authorList>
    </citation>
    <scope>NUCLEOTIDE SEQUENCE</scope>
    <source>
        <strain evidence="13">WB101</strain>
    </source>
</reference>
<comment type="similarity">
    <text evidence="3 10">Belongs to the PEPCase type 1 family.</text>
</comment>
<evidence type="ECO:0000256" key="3">
    <source>
        <dbReference type="ARBA" id="ARBA00008346"/>
    </source>
</evidence>
<keyword evidence="6 10" id="KW-0460">Magnesium</keyword>
<evidence type="ECO:0000256" key="9">
    <source>
        <dbReference type="ARBA" id="ARBA00048995"/>
    </source>
</evidence>
<dbReference type="EMBL" id="JAKLWS010000008">
    <property type="protein sequence ID" value="MCG2588527.1"/>
    <property type="molecule type" value="Genomic_DNA"/>
</dbReference>
<keyword evidence="8 10" id="KW-0120">Carbon dioxide fixation</keyword>
<evidence type="ECO:0000256" key="2">
    <source>
        <dbReference type="ARBA" id="ARBA00003670"/>
    </source>
</evidence>
<dbReference type="InterPro" id="IPR022805">
    <property type="entry name" value="PEP_COase_bac/pln-type"/>
</dbReference>
<dbReference type="HAMAP" id="MF_00595">
    <property type="entry name" value="PEPcase_type1"/>
    <property type="match status" value="1"/>
</dbReference>
<dbReference type="Proteomes" id="UP001165366">
    <property type="component" value="Unassembled WGS sequence"/>
</dbReference>
<dbReference type="InterPro" id="IPR021135">
    <property type="entry name" value="PEP_COase"/>
</dbReference>
<dbReference type="NCBIfam" id="NF000584">
    <property type="entry name" value="PRK00009.1"/>
    <property type="match status" value="1"/>
</dbReference>
<dbReference type="EC" id="4.1.1.31" evidence="4 10"/>
<evidence type="ECO:0000256" key="10">
    <source>
        <dbReference type="HAMAP-Rule" id="MF_00595"/>
    </source>
</evidence>
<comment type="cofactor">
    <cofactor evidence="1 10">
        <name>Mg(2+)</name>
        <dbReference type="ChEBI" id="CHEBI:18420"/>
    </cofactor>
</comment>
<dbReference type="PROSITE" id="PS00781">
    <property type="entry name" value="PEPCASE_1"/>
    <property type="match status" value="1"/>
</dbReference>
<evidence type="ECO:0000313" key="14">
    <source>
        <dbReference type="Proteomes" id="UP001165366"/>
    </source>
</evidence>
<reference evidence="13" key="1">
    <citation type="submission" date="2022-01" db="EMBL/GenBank/DDBJ databases">
        <authorList>
            <person name="Wang Y."/>
        </authorList>
    </citation>
    <scope>NUCLEOTIDE SEQUENCE</scope>
    <source>
        <strain evidence="13">WB101</strain>
    </source>
</reference>
<evidence type="ECO:0000256" key="7">
    <source>
        <dbReference type="ARBA" id="ARBA00023239"/>
    </source>
</evidence>
<feature type="active site" evidence="10 11">
    <location>
        <position position="158"/>
    </location>
</feature>
<keyword evidence="7 10" id="KW-0456">Lyase</keyword>
<feature type="active site" evidence="10 12">
    <location>
        <position position="595"/>
    </location>
</feature>
<comment type="function">
    <text evidence="2 10">Forms oxaloacetate, a four-carbon dicarboxylic acid source for the tricarboxylic acid cycle.</text>
</comment>
<comment type="catalytic activity">
    <reaction evidence="9 10">
        <text>oxaloacetate + phosphate = phosphoenolpyruvate + hydrogencarbonate</text>
        <dbReference type="Rhea" id="RHEA:28370"/>
        <dbReference type="ChEBI" id="CHEBI:16452"/>
        <dbReference type="ChEBI" id="CHEBI:17544"/>
        <dbReference type="ChEBI" id="CHEBI:43474"/>
        <dbReference type="ChEBI" id="CHEBI:58702"/>
        <dbReference type="EC" id="4.1.1.31"/>
    </reaction>
</comment>
<keyword evidence="14" id="KW-1185">Reference proteome</keyword>
<evidence type="ECO:0000256" key="11">
    <source>
        <dbReference type="PROSITE-ProRule" id="PRU10111"/>
    </source>
</evidence>
<dbReference type="InterPro" id="IPR018129">
    <property type="entry name" value="PEP_COase_Lys_AS"/>
</dbReference>
<dbReference type="PANTHER" id="PTHR30523">
    <property type="entry name" value="PHOSPHOENOLPYRUVATE CARBOXYLASE"/>
    <property type="match status" value="1"/>
</dbReference>
<evidence type="ECO:0000313" key="13">
    <source>
        <dbReference type="EMBL" id="MCG2588527.1"/>
    </source>
</evidence>
<dbReference type="InterPro" id="IPR033129">
    <property type="entry name" value="PEPCASE_His_AS"/>
</dbReference>
<evidence type="ECO:0000256" key="4">
    <source>
        <dbReference type="ARBA" id="ARBA00012305"/>
    </source>
</evidence>
<evidence type="ECO:0000256" key="12">
    <source>
        <dbReference type="PROSITE-ProRule" id="PRU10112"/>
    </source>
</evidence>
<protein>
    <recommendedName>
        <fullName evidence="5 10">Phosphoenolpyruvate carboxylase</fullName>
        <shortName evidence="10">PEPC</shortName>
        <shortName evidence="10">PEPCase</shortName>
        <ecNumber evidence="4 10">4.1.1.31</ecNumber>
    </recommendedName>
</protein>
<sequence>MMTWKDTIRHYAESANISDPLTANLITLTGFLEKYLEQRDHKTLQELSAELPELSAKAFKDSGEKFNEQLIERISQMDVHQIRDLLRLTTIFFHLVNSLEQHEIIRINRERAKKIDVDHPRPESIADALKFFKKKGFSYEDALELFEQMDIQPTITAHPTEARRRSVLHKQENITAMIGDLDDPRLTPHERDAQLKQIINEIALLISTDEVRSERLTVEDEVENGLFYFTNSIWNTVPRLYDDIRSAFAQQYNKTPDLPIVLKYRSWIGSDRDGNPNVTRDVTWKTLIEHRKSALKLYLDELEKIRRYLSISQNFVPVSDKLAKSLKKDEREVPLSTQFKRHYRNEPYRRKITHIMHRLRNMLNDLKGTEQELLESSKSYKTSDFIEDLDLIAESLIDSGLEDIAKFGEFNDLRIRANTFGFHLAALDIRQHSGVHENAVKDLFSVANVHENYSKLEEEEKVEALMQELRNPRPLAPKHARLKPATVEILDVFKLINQILELDENAFGCYIISMTHGVSDMLEVAILAKEAGLWWIENGSVQSKIDIVPLLETIEDLDKGAELTETILTNDLYKQQVEARNNFQEIMLGYSDSNKDGGYWMANWALQKGQMELGRVLRKHNVDFRLFHGRGGTVGRGGGRSNRAILALPSVSNNGRIRFTEQGEIISFRYSLPDITRRHLEQVVNAVARVTGGEGQKEIKTGDETEVIMDKISEGSMKAYRDLIDDPEFWEWFKGITPVEHIGNLPIASRPVSRGGDQGLQFENLRAIPWVFGWTQVRYNVPGWYGLGASLGPMLENDPTVMETLKKWYKEWSFFGTIVDNAQRELARTHVLTTEMYTRDADQRLHKTIMDDFVKTRDMVLEITGQENILDMRKVIQNSIEFRNVFTYPLNLVQVELLNRWKDALEDADDEELRDLKHALFLSINGVAAAMQSTG</sequence>
<dbReference type="GO" id="GO:0008964">
    <property type="term" value="F:phosphoenolpyruvate carboxylase activity"/>
    <property type="evidence" value="ECO:0007669"/>
    <property type="project" value="UniProtKB-EC"/>
</dbReference>
<dbReference type="Pfam" id="PF00311">
    <property type="entry name" value="PEPcase"/>
    <property type="match status" value="1"/>
</dbReference>
<dbReference type="SUPFAM" id="SSF51621">
    <property type="entry name" value="Phosphoenolpyruvate/pyruvate domain"/>
    <property type="match status" value="1"/>
</dbReference>
<evidence type="ECO:0000256" key="1">
    <source>
        <dbReference type="ARBA" id="ARBA00001946"/>
    </source>
</evidence>
<evidence type="ECO:0000256" key="8">
    <source>
        <dbReference type="ARBA" id="ARBA00023300"/>
    </source>
</evidence>